<feature type="non-terminal residue" evidence="5">
    <location>
        <position position="1"/>
    </location>
</feature>
<dbReference type="GO" id="GO:0002188">
    <property type="term" value="P:translation reinitiation"/>
    <property type="evidence" value="ECO:0007669"/>
    <property type="project" value="TreeGrafter"/>
</dbReference>
<dbReference type="PANTHER" id="PTHR14005:SF0">
    <property type="entry name" value="EUKARYOTIC TRANSLATION INITIATION FACTOR 3 SUBUNIT A"/>
    <property type="match status" value="1"/>
</dbReference>
<evidence type="ECO:0000313" key="5">
    <source>
        <dbReference type="EMBL" id="CRK36820.1"/>
    </source>
</evidence>
<keyword evidence="6" id="KW-1185">Reference proteome</keyword>
<dbReference type="Pfam" id="PF22591">
    <property type="entry name" value="eIF3a_PCI_TPR-like"/>
    <property type="match status" value="1"/>
</dbReference>
<gene>
    <name evidence="5" type="ORF">BN1708_020128</name>
</gene>
<dbReference type="EMBL" id="CVQH01024373">
    <property type="protein sequence ID" value="CRK36820.1"/>
    <property type="molecule type" value="Genomic_DNA"/>
</dbReference>
<dbReference type="PANTHER" id="PTHR14005">
    <property type="entry name" value="EUKARYOTIC TRANSLATION INITIATION FACTOR 3, THETA SUBUNIT"/>
    <property type="match status" value="1"/>
</dbReference>
<dbReference type="AlphaFoldDB" id="A0A0G4MRZ2"/>
<evidence type="ECO:0000313" key="6">
    <source>
        <dbReference type="Proteomes" id="UP000044602"/>
    </source>
</evidence>
<reference evidence="5 6" key="1">
    <citation type="submission" date="2015-05" db="EMBL/GenBank/DDBJ databases">
        <authorList>
            <person name="Wang D.B."/>
            <person name="Wang M."/>
        </authorList>
    </citation>
    <scope>NUCLEOTIDE SEQUENCE [LARGE SCALE GENOMIC DNA]</scope>
    <source>
        <strain evidence="5">VL1</strain>
    </source>
</reference>
<dbReference type="GO" id="GO:0043614">
    <property type="term" value="C:multi-eIF complex"/>
    <property type="evidence" value="ECO:0007669"/>
    <property type="project" value="TreeGrafter"/>
</dbReference>
<dbReference type="STRING" id="100787.A0A0G4MRZ2"/>
<dbReference type="GO" id="GO:0071540">
    <property type="term" value="C:eukaryotic translation initiation factor 3 complex, eIF3e"/>
    <property type="evidence" value="ECO:0007669"/>
    <property type="project" value="TreeGrafter"/>
</dbReference>
<evidence type="ECO:0000259" key="4">
    <source>
        <dbReference type="Pfam" id="PF22591"/>
    </source>
</evidence>
<dbReference type="Proteomes" id="UP000044602">
    <property type="component" value="Unassembled WGS sequence"/>
</dbReference>
<keyword evidence="3" id="KW-0648">Protein biosynthesis</keyword>
<sequence length="101" mass="11812">SETPESILLATVSGEQSRDRTDRAIVTPWLKFLWEAYRTVLDILRNNARLEILYQSTAMQAFDFCLKYARKTEFRRLCELLRNHVQTAAKYSSQMHAINLS</sequence>
<dbReference type="InterPro" id="IPR054711">
    <property type="entry name" value="eIF3a_PCI_TPR-like"/>
</dbReference>
<dbReference type="GO" id="GO:0071541">
    <property type="term" value="C:eukaryotic translation initiation factor 3 complex, eIF3m"/>
    <property type="evidence" value="ECO:0007669"/>
    <property type="project" value="TreeGrafter"/>
</dbReference>
<evidence type="ECO:0000256" key="1">
    <source>
        <dbReference type="ARBA" id="ARBA00022490"/>
    </source>
</evidence>
<evidence type="ECO:0000256" key="2">
    <source>
        <dbReference type="ARBA" id="ARBA00022540"/>
    </source>
</evidence>
<keyword evidence="1" id="KW-0963">Cytoplasm</keyword>
<dbReference type="GO" id="GO:0001732">
    <property type="term" value="P:formation of cytoplasmic translation initiation complex"/>
    <property type="evidence" value="ECO:0007669"/>
    <property type="project" value="TreeGrafter"/>
</dbReference>
<dbReference type="GO" id="GO:0003729">
    <property type="term" value="F:mRNA binding"/>
    <property type="evidence" value="ECO:0007669"/>
    <property type="project" value="TreeGrafter"/>
</dbReference>
<feature type="non-terminal residue" evidence="5">
    <location>
        <position position="101"/>
    </location>
</feature>
<keyword evidence="2" id="KW-0396">Initiation factor</keyword>
<protein>
    <recommendedName>
        <fullName evidence="4">eIF3a PCI domain-containing protein</fullName>
    </recommendedName>
</protein>
<feature type="domain" description="eIF3a PCI" evidence="4">
    <location>
        <begin position="2"/>
        <end position="101"/>
    </location>
</feature>
<accession>A0A0G4MRZ2</accession>
<dbReference type="GO" id="GO:0003743">
    <property type="term" value="F:translation initiation factor activity"/>
    <property type="evidence" value="ECO:0007669"/>
    <property type="project" value="UniProtKB-KW"/>
</dbReference>
<organism evidence="5 6">
    <name type="scientific">Verticillium longisporum</name>
    <name type="common">Verticillium dahliae var. longisporum</name>
    <dbReference type="NCBI Taxonomy" id="100787"/>
    <lineage>
        <taxon>Eukaryota</taxon>
        <taxon>Fungi</taxon>
        <taxon>Dikarya</taxon>
        <taxon>Ascomycota</taxon>
        <taxon>Pezizomycotina</taxon>
        <taxon>Sordariomycetes</taxon>
        <taxon>Hypocreomycetidae</taxon>
        <taxon>Glomerellales</taxon>
        <taxon>Plectosphaerellaceae</taxon>
        <taxon>Verticillium</taxon>
    </lineage>
</organism>
<dbReference type="InterPro" id="IPR027512">
    <property type="entry name" value="EIF3A"/>
</dbReference>
<proteinExistence type="predicted"/>
<evidence type="ECO:0000256" key="3">
    <source>
        <dbReference type="ARBA" id="ARBA00022917"/>
    </source>
</evidence>
<name>A0A0G4MRZ2_VERLO</name>